<gene>
    <name evidence="2" type="ORF">HID58_020806</name>
</gene>
<feature type="domain" description="F-box" evidence="1">
    <location>
        <begin position="18"/>
        <end position="64"/>
    </location>
</feature>
<dbReference type="InterPro" id="IPR006566">
    <property type="entry name" value="FBD"/>
</dbReference>
<dbReference type="InterPro" id="IPR036047">
    <property type="entry name" value="F-box-like_dom_sf"/>
</dbReference>
<dbReference type="PROSITE" id="PS50181">
    <property type="entry name" value="FBOX"/>
    <property type="match status" value="2"/>
</dbReference>
<dbReference type="CDD" id="cd22160">
    <property type="entry name" value="F-box_AtFBL13-like"/>
    <property type="match status" value="2"/>
</dbReference>
<comment type="caution">
    <text evidence="2">The sequence shown here is derived from an EMBL/GenBank/DDBJ whole genome shotgun (WGS) entry which is preliminary data.</text>
</comment>
<evidence type="ECO:0000313" key="3">
    <source>
        <dbReference type="Proteomes" id="UP000824890"/>
    </source>
</evidence>
<dbReference type="PANTHER" id="PTHR31900">
    <property type="entry name" value="F-BOX/RNI SUPERFAMILY PROTEIN-RELATED"/>
    <property type="match status" value="1"/>
</dbReference>
<name>A0ABQ8CUP0_BRANA</name>
<dbReference type="Pfam" id="PF08387">
    <property type="entry name" value="FBD"/>
    <property type="match status" value="1"/>
</dbReference>
<dbReference type="Pfam" id="PF07723">
    <property type="entry name" value="LRR_2"/>
    <property type="match status" value="1"/>
</dbReference>
<dbReference type="SUPFAM" id="SSF81383">
    <property type="entry name" value="F-box domain"/>
    <property type="match status" value="2"/>
</dbReference>
<feature type="domain" description="F-box" evidence="1">
    <location>
        <begin position="395"/>
        <end position="441"/>
    </location>
</feature>
<organism evidence="2 3">
    <name type="scientific">Brassica napus</name>
    <name type="common">Rape</name>
    <dbReference type="NCBI Taxonomy" id="3708"/>
    <lineage>
        <taxon>Eukaryota</taxon>
        <taxon>Viridiplantae</taxon>
        <taxon>Streptophyta</taxon>
        <taxon>Embryophyta</taxon>
        <taxon>Tracheophyta</taxon>
        <taxon>Spermatophyta</taxon>
        <taxon>Magnoliopsida</taxon>
        <taxon>eudicotyledons</taxon>
        <taxon>Gunneridae</taxon>
        <taxon>Pentapetalae</taxon>
        <taxon>rosids</taxon>
        <taxon>malvids</taxon>
        <taxon>Brassicales</taxon>
        <taxon>Brassicaceae</taxon>
        <taxon>Brassiceae</taxon>
        <taxon>Brassica</taxon>
    </lineage>
</organism>
<dbReference type="InterPro" id="IPR001810">
    <property type="entry name" value="F-box_dom"/>
</dbReference>
<reference evidence="2 3" key="1">
    <citation type="submission" date="2021-05" db="EMBL/GenBank/DDBJ databases">
        <title>Genome Assembly of Synthetic Allotetraploid Brassica napus Reveals Homoeologous Exchanges between Subgenomes.</title>
        <authorList>
            <person name="Davis J.T."/>
        </authorList>
    </citation>
    <scope>NUCLEOTIDE SEQUENCE [LARGE SCALE GENOMIC DNA]</scope>
    <source>
        <strain evidence="3">cv. Da-Ae</strain>
        <tissue evidence="2">Seedling</tissue>
    </source>
</reference>
<dbReference type="InterPro" id="IPR053781">
    <property type="entry name" value="F-box_AtFBL13-like"/>
</dbReference>
<sequence>MRNQIRRRGTRRNPIRRRDTVSEIPDELLLTILSFLPSKDVVATSAISKRWKSLWKEVTTFRYDDPYPLPFNMFALFIRSRSTVGILQLKLSPGFSRTDINPLVNDAVARSLRELRIEMLYISFELPQCLYFYQQLETLILQKLSLVDIPSNVSLIGVKKLHILSVRFLSDESVIKLLSICPLLEDLVVRRSLYTNVMIFTIDVPTLKNLYIYNSWKSRPEGVHGFVVNAPSLRCFYIKDSFSNYLRFGNMPELVKASVNISPYLPLATSFLFLDQLELYSCPSQWCNLLKDAPILRVLKLYQKHSQSNDVTDSWNQPISVPECLMSHLEIFEWRHYNGTDQEREAAKYILGNASCLKKASFYSKSARKHDILKELESVERGSKTCMLNRRSPRGDKISEFPDELLLKILSFLPSKDVVATSAISKRWKSLWKEVNTFRYDATPPYPLTCQMFDLFIRSRSNVESLQLKLNPNNSTQDIRDLVNDAASRSLRELRIEMVYKSFEFPQNLYLYPQLETLILEKLSLVDIPPNVSLIGLKKLNLLSCLSIDNTSGESRPEGVHGFVINAPSLRCFSIKDTFSNYVRFGDMPELVKASVNIICDQPIPTAREKVQSTSSKM</sequence>
<evidence type="ECO:0000259" key="1">
    <source>
        <dbReference type="PROSITE" id="PS50181"/>
    </source>
</evidence>
<keyword evidence="3" id="KW-1185">Reference proteome</keyword>
<dbReference type="Proteomes" id="UP000824890">
    <property type="component" value="Unassembled WGS sequence"/>
</dbReference>
<protein>
    <recommendedName>
        <fullName evidence="1">F-box domain-containing protein</fullName>
    </recommendedName>
</protein>
<dbReference type="Pfam" id="PF00646">
    <property type="entry name" value="F-box"/>
    <property type="match status" value="2"/>
</dbReference>
<dbReference type="SMART" id="SM00579">
    <property type="entry name" value="FBD"/>
    <property type="match status" value="1"/>
</dbReference>
<dbReference type="InterPro" id="IPR050232">
    <property type="entry name" value="FBL13/AtMIF1-like"/>
</dbReference>
<dbReference type="EMBL" id="JAGKQM010000006">
    <property type="protein sequence ID" value="KAH0920788.1"/>
    <property type="molecule type" value="Genomic_DNA"/>
</dbReference>
<accession>A0ABQ8CUP0</accession>
<dbReference type="SUPFAM" id="SSF52058">
    <property type="entry name" value="L domain-like"/>
    <property type="match status" value="2"/>
</dbReference>
<dbReference type="SMART" id="SM00256">
    <property type="entry name" value="FBOX"/>
    <property type="match status" value="2"/>
</dbReference>
<dbReference type="PANTHER" id="PTHR31900:SF34">
    <property type="entry name" value="EMB|CAB62440.1-RELATED"/>
    <property type="match status" value="1"/>
</dbReference>
<proteinExistence type="predicted"/>
<dbReference type="InterPro" id="IPR013101">
    <property type="entry name" value="LRR_PRU1-like"/>
</dbReference>
<evidence type="ECO:0000313" key="2">
    <source>
        <dbReference type="EMBL" id="KAH0920788.1"/>
    </source>
</evidence>
<dbReference type="Gene3D" id="3.80.10.10">
    <property type="entry name" value="Ribonuclease Inhibitor"/>
    <property type="match status" value="2"/>
</dbReference>
<dbReference type="InterPro" id="IPR032675">
    <property type="entry name" value="LRR_dom_sf"/>
</dbReference>